<feature type="region of interest" description="Disordered" evidence="4">
    <location>
        <begin position="69"/>
        <end position="91"/>
    </location>
</feature>
<evidence type="ECO:0000256" key="2">
    <source>
        <dbReference type="ARBA" id="ARBA00023043"/>
    </source>
</evidence>
<dbReference type="Gene3D" id="1.25.40.20">
    <property type="entry name" value="Ankyrin repeat-containing domain"/>
    <property type="match status" value="1"/>
</dbReference>
<dbReference type="InterPro" id="IPR002110">
    <property type="entry name" value="Ankyrin_rpt"/>
</dbReference>
<dbReference type="InterPro" id="IPR036770">
    <property type="entry name" value="Ankyrin_rpt-contain_sf"/>
</dbReference>
<proteinExistence type="predicted"/>
<protein>
    <recommendedName>
        <fullName evidence="7">Ankyrin repeat protein</fullName>
    </recommendedName>
</protein>
<evidence type="ECO:0008006" key="7">
    <source>
        <dbReference type="Google" id="ProtNLM"/>
    </source>
</evidence>
<dbReference type="PROSITE" id="PS50088">
    <property type="entry name" value="ANK_REPEAT"/>
    <property type="match status" value="1"/>
</dbReference>
<dbReference type="Pfam" id="PF12796">
    <property type="entry name" value="Ank_2"/>
    <property type="match status" value="1"/>
</dbReference>
<evidence type="ECO:0000313" key="6">
    <source>
        <dbReference type="Proteomes" id="UP001583177"/>
    </source>
</evidence>
<keyword evidence="1" id="KW-0677">Repeat</keyword>
<sequence>MRPHYRRISTTLFQTSSNSDVTRNPRNVWSGGVGRPQCAVPRYTEVDENEFFTRLEVFLNDNPSYPIIPVTKHPDIPGQPPNDRRNRRGPESWVTANDAYNLQADITTALFESITLSDTAAVQHLISQGLISPDCPSATGETPLLAAIRHRSTATARTLLSLGAQVDLFGLAGADTIPTPLATTTSASQQAGRERTPLMLAAAMGNLVLVRVLMEEHGADDGAVGPEGELALRLAAAAGHRDVVRYLPVRRRGAWRRLRCSKEVRRVRAAAVAVGQVLKFLAWDAPRFVLWYAPREVVKFVWKRRRRLLGWVVQLVRAIPRAVVEVVKAVWRVVKGLPRSIWRTAMWITGALPWAWGVVRNWLVDGAKRVGSAVALTVMRLVSLLHTFFAAVISRLKEITLKDFGRELRIAMEALFVKLPRAVWSFLSRSVTVVGRAISACFGNHCIDLLLKAVFYVPKMLWSMLESLLASIGRGWDELMTLFNPKRVSAWEAQV</sequence>
<gene>
    <name evidence="5" type="ORF">Daus18300_010039</name>
</gene>
<dbReference type="EMBL" id="JAWRVE010000107">
    <property type="protein sequence ID" value="KAL1858158.1"/>
    <property type="molecule type" value="Genomic_DNA"/>
</dbReference>
<evidence type="ECO:0000313" key="5">
    <source>
        <dbReference type="EMBL" id="KAL1858158.1"/>
    </source>
</evidence>
<keyword evidence="6" id="KW-1185">Reference proteome</keyword>
<dbReference type="PANTHER" id="PTHR24173">
    <property type="entry name" value="ANKYRIN REPEAT CONTAINING"/>
    <property type="match status" value="1"/>
</dbReference>
<keyword evidence="2 3" id="KW-0040">ANK repeat</keyword>
<evidence type="ECO:0000256" key="4">
    <source>
        <dbReference type="SAM" id="MobiDB-lite"/>
    </source>
</evidence>
<dbReference type="SMART" id="SM00248">
    <property type="entry name" value="ANK"/>
    <property type="match status" value="4"/>
</dbReference>
<evidence type="ECO:0000256" key="3">
    <source>
        <dbReference type="PROSITE-ProRule" id="PRU00023"/>
    </source>
</evidence>
<evidence type="ECO:0000256" key="1">
    <source>
        <dbReference type="ARBA" id="ARBA00022737"/>
    </source>
</evidence>
<dbReference type="Proteomes" id="UP001583177">
    <property type="component" value="Unassembled WGS sequence"/>
</dbReference>
<dbReference type="PROSITE" id="PS50297">
    <property type="entry name" value="ANK_REP_REGION"/>
    <property type="match status" value="1"/>
</dbReference>
<dbReference type="PANTHER" id="PTHR24173:SF74">
    <property type="entry name" value="ANKYRIN REPEAT DOMAIN-CONTAINING PROTEIN 16"/>
    <property type="match status" value="1"/>
</dbReference>
<accession>A0ABR3WBV2</accession>
<feature type="repeat" description="ANK" evidence="3">
    <location>
        <begin position="139"/>
        <end position="171"/>
    </location>
</feature>
<organism evidence="5 6">
    <name type="scientific">Diaporthe australafricana</name>
    <dbReference type="NCBI Taxonomy" id="127596"/>
    <lineage>
        <taxon>Eukaryota</taxon>
        <taxon>Fungi</taxon>
        <taxon>Dikarya</taxon>
        <taxon>Ascomycota</taxon>
        <taxon>Pezizomycotina</taxon>
        <taxon>Sordariomycetes</taxon>
        <taxon>Sordariomycetidae</taxon>
        <taxon>Diaporthales</taxon>
        <taxon>Diaporthaceae</taxon>
        <taxon>Diaporthe</taxon>
    </lineage>
</organism>
<comment type="caution">
    <text evidence="5">The sequence shown here is derived from an EMBL/GenBank/DDBJ whole genome shotgun (WGS) entry which is preliminary data.</text>
</comment>
<reference evidence="5 6" key="1">
    <citation type="journal article" date="2024" name="IMA Fungus">
        <title>IMA Genome - F19 : A genome assembly and annotation guide to empower mycologists, including annotated draft genome sequences of Ceratocystis pirilliformis, Diaporthe australafricana, Fusarium ophioides, Paecilomyces lecythidis, and Sporothrix stenoceras.</title>
        <authorList>
            <person name="Aylward J."/>
            <person name="Wilson A.M."/>
            <person name="Visagie C.M."/>
            <person name="Spraker J."/>
            <person name="Barnes I."/>
            <person name="Buitendag C."/>
            <person name="Ceriani C."/>
            <person name="Del Mar Angel L."/>
            <person name="du Plessis D."/>
            <person name="Fuchs T."/>
            <person name="Gasser K."/>
            <person name="Kramer D."/>
            <person name="Li W."/>
            <person name="Munsamy K."/>
            <person name="Piso A."/>
            <person name="Price J.L."/>
            <person name="Sonnekus B."/>
            <person name="Thomas C."/>
            <person name="van der Nest A."/>
            <person name="van Dijk A."/>
            <person name="van Heerden A."/>
            <person name="van Vuuren N."/>
            <person name="Yilmaz N."/>
            <person name="Duong T.A."/>
            <person name="van der Merwe N.A."/>
            <person name="Wingfield M.J."/>
            <person name="Wingfield B.D."/>
        </authorList>
    </citation>
    <scope>NUCLEOTIDE SEQUENCE [LARGE SCALE GENOMIC DNA]</scope>
    <source>
        <strain evidence="5 6">CMW 18300</strain>
    </source>
</reference>
<name>A0ABR3WBV2_9PEZI</name>
<dbReference type="SUPFAM" id="SSF48403">
    <property type="entry name" value="Ankyrin repeat"/>
    <property type="match status" value="1"/>
</dbReference>